<evidence type="ECO:0000256" key="1">
    <source>
        <dbReference type="ARBA" id="ARBA00001968"/>
    </source>
</evidence>
<comment type="cofactor">
    <cofactor evidence="1">
        <name>a divalent metal cation</name>
        <dbReference type="ChEBI" id="CHEBI:60240"/>
    </cofactor>
</comment>
<evidence type="ECO:0000256" key="4">
    <source>
        <dbReference type="ARBA" id="ARBA00023239"/>
    </source>
</evidence>
<dbReference type="EMBL" id="JABANU010000023">
    <property type="protein sequence ID" value="MBI5975705.1"/>
    <property type="molecule type" value="Genomic_DNA"/>
</dbReference>
<keyword evidence="9" id="KW-1185">Reference proteome</keyword>
<evidence type="ECO:0000259" key="7">
    <source>
        <dbReference type="Pfam" id="PF13378"/>
    </source>
</evidence>
<evidence type="ECO:0000313" key="8">
    <source>
        <dbReference type="EMBL" id="MBI5975705.1"/>
    </source>
</evidence>
<dbReference type="InterPro" id="IPR029017">
    <property type="entry name" value="Enolase-like_N"/>
</dbReference>
<comment type="caution">
    <text evidence="8">The sequence shown here is derived from an EMBL/GenBank/DDBJ whole genome shotgun (WGS) entry which is preliminary data.</text>
</comment>
<evidence type="ECO:0000313" key="9">
    <source>
        <dbReference type="Proteomes" id="UP000751852"/>
    </source>
</evidence>
<protein>
    <recommendedName>
        <fullName evidence="5 6">o-succinylbenzoate synthase</fullName>
        <ecNumber evidence="5 6">4.2.1.113</ecNumber>
    </recommendedName>
</protein>
<dbReference type="SUPFAM" id="SSF51604">
    <property type="entry name" value="Enolase C-terminal domain-like"/>
    <property type="match status" value="1"/>
</dbReference>
<feature type="domain" description="Enolase C-terminal" evidence="7">
    <location>
        <begin position="141"/>
        <end position="279"/>
    </location>
</feature>
<dbReference type="Pfam" id="PF13378">
    <property type="entry name" value="MR_MLE_C"/>
    <property type="match status" value="1"/>
</dbReference>
<evidence type="ECO:0000256" key="6">
    <source>
        <dbReference type="NCBIfam" id="TIGR01928"/>
    </source>
</evidence>
<dbReference type="InterPro" id="IPR029065">
    <property type="entry name" value="Enolase_C-like"/>
</dbReference>
<evidence type="ECO:0000256" key="5">
    <source>
        <dbReference type="ARBA" id="ARBA00029491"/>
    </source>
</evidence>
<dbReference type="InterPro" id="IPR010197">
    <property type="entry name" value="OSBS/NAAAR"/>
</dbReference>
<evidence type="ECO:0000256" key="3">
    <source>
        <dbReference type="ARBA" id="ARBA00022842"/>
    </source>
</evidence>
<dbReference type="SUPFAM" id="SSF54826">
    <property type="entry name" value="Enolase N-terminal domain-like"/>
    <property type="match status" value="1"/>
</dbReference>
<dbReference type="Gene3D" id="3.20.20.120">
    <property type="entry name" value="Enolase-like C-terminal domain"/>
    <property type="match status" value="1"/>
</dbReference>
<dbReference type="NCBIfam" id="TIGR01928">
    <property type="entry name" value="menC_lowGC_arch"/>
    <property type="match status" value="1"/>
</dbReference>
<dbReference type="Gene3D" id="3.30.390.10">
    <property type="entry name" value="Enolase-like, N-terminal domain"/>
    <property type="match status" value="1"/>
</dbReference>
<name>A0ABS0TAC9_9STAP</name>
<dbReference type="InterPro" id="IPR036849">
    <property type="entry name" value="Enolase-like_C_sf"/>
</dbReference>
<keyword evidence="2" id="KW-0479">Metal-binding</keyword>
<keyword evidence="4 8" id="KW-0456">Lyase</keyword>
<keyword evidence="3" id="KW-0460">Magnesium</keyword>
<reference evidence="8 9" key="1">
    <citation type="submission" date="2020-04" db="EMBL/GenBank/DDBJ databases">
        <title>Staphylococcus species from domestic dog.</title>
        <authorList>
            <person name="Paterson G.K."/>
        </authorList>
    </citation>
    <scope>NUCLEOTIDE SEQUENCE [LARGE SCALE GENOMIC DNA]</scope>
    <source>
        <strain evidence="8 9">H16/1A</strain>
    </source>
</reference>
<dbReference type="PANTHER" id="PTHR48073:SF5">
    <property type="entry name" value="O-SUCCINYLBENZOATE SYNTHASE"/>
    <property type="match status" value="1"/>
</dbReference>
<dbReference type="GO" id="GO:0043748">
    <property type="term" value="F:O-succinylbenzoate synthase activity"/>
    <property type="evidence" value="ECO:0007669"/>
    <property type="project" value="UniProtKB-EC"/>
</dbReference>
<organism evidence="8 9">
    <name type="scientific">Staphylococcus canis</name>
    <dbReference type="NCBI Taxonomy" id="2724942"/>
    <lineage>
        <taxon>Bacteria</taxon>
        <taxon>Bacillati</taxon>
        <taxon>Bacillota</taxon>
        <taxon>Bacilli</taxon>
        <taxon>Bacillales</taxon>
        <taxon>Staphylococcaceae</taxon>
        <taxon>Staphylococcus</taxon>
    </lineage>
</organism>
<dbReference type="PANTHER" id="PTHR48073">
    <property type="entry name" value="O-SUCCINYLBENZOATE SYNTHASE-RELATED"/>
    <property type="match status" value="1"/>
</dbReference>
<dbReference type="RefSeq" id="WP_198618478.1">
    <property type="nucleotide sequence ID" value="NZ_JABANU010000023.1"/>
</dbReference>
<accession>A0ABS0TAC9</accession>
<evidence type="ECO:0000256" key="2">
    <source>
        <dbReference type="ARBA" id="ARBA00022723"/>
    </source>
</evidence>
<dbReference type="EC" id="4.2.1.113" evidence="5 6"/>
<dbReference type="Proteomes" id="UP000751852">
    <property type="component" value="Unassembled WGS sequence"/>
</dbReference>
<proteinExistence type="predicted"/>
<gene>
    <name evidence="8" type="primary">menC</name>
    <name evidence="8" type="ORF">HHH54_08845</name>
</gene>
<sequence>MILKAIRFYKYEPMFKHPIVTPKVELVSRQTLMIALVDENNRAWFGECNAFETDWYHFETIDSVYHTLKKWFEEVKDTEIVSFESAQNIATSLKDYPAARATVMMAFYQMFHQLTSFQVEMTATINGDLNQRIVHLNHPGRIKLKWNDDIMNQVKWISQLYPEIPLSIDANQSLNSEDYITLQTLKQYHMAFIEEPFLDYEGIQHQYEGPPIALDEKATDYDAIIDLIHRYPIEVVVIKPFRLGGIDIALKLIQELQRKQIKVVVGGMYELGLSRYFTAYLSQFGDFAGDITPMGYYYDEDIVQNSGILENGKLTFHQPIVNTTLLQQIKV</sequence>